<dbReference type="AlphaFoldDB" id="A0A6C0KS59"/>
<reference evidence="1" key="1">
    <citation type="journal article" date="2020" name="Nature">
        <title>Giant virus diversity and host interactions through global metagenomics.</title>
        <authorList>
            <person name="Schulz F."/>
            <person name="Roux S."/>
            <person name="Paez-Espino D."/>
            <person name="Jungbluth S."/>
            <person name="Walsh D.A."/>
            <person name="Denef V.J."/>
            <person name="McMahon K.D."/>
            <person name="Konstantinidis K.T."/>
            <person name="Eloe-Fadrosh E.A."/>
            <person name="Kyrpides N.C."/>
            <person name="Woyke T."/>
        </authorList>
    </citation>
    <scope>NUCLEOTIDE SEQUENCE</scope>
    <source>
        <strain evidence="1">GVMAG-S-3300013094-100</strain>
    </source>
</reference>
<protein>
    <submittedName>
        <fullName evidence="1">Uncharacterized protein</fullName>
    </submittedName>
</protein>
<dbReference type="InterPro" id="IPR016031">
    <property type="entry name" value="Trp_RNA-bd_attenuator-like_dom"/>
</dbReference>
<dbReference type="EMBL" id="MN740975">
    <property type="protein sequence ID" value="QHU20835.1"/>
    <property type="molecule type" value="Genomic_DNA"/>
</dbReference>
<accession>A0A6C0KS59</accession>
<organism evidence="1">
    <name type="scientific">viral metagenome</name>
    <dbReference type="NCBI Taxonomy" id="1070528"/>
    <lineage>
        <taxon>unclassified sequences</taxon>
        <taxon>metagenomes</taxon>
        <taxon>organismal metagenomes</taxon>
    </lineage>
</organism>
<name>A0A6C0KS59_9ZZZZ</name>
<proteinExistence type="predicted"/>
<sequence>MGILDFVQSAIGGMGTENNSMTTNTDINVTIEHHNTGNDILNVTLNKNQIITVNSGSIISKDSSIEIIDTINAPANAPANPNTNYSDGQFGGAEIEGNMITLKSNEDNVKTKISLPFTGCIKQIDVKPGDSYKIVRAGLLAYTSGITVDNSDYNLYNIYELDNDKEIIFTEIINNSNNSDKTEYIWITGFGAIELNKESADAYDAADAALASSTNKTVEIDIDNLLAIKTTGNYNISVEYKADKNKVYFKYTPSTEIYTHSKSGLTYYNNSKIALLKNIEALVANGTTFDYTIESLAPPAPLAPMDNEEQKLQGLQGQRMQPMHPMHPMPPMQPMPPQQGGYKRKMFKNEKRQILDSMDPYKNLNNLIKFIG</sequence>
<evidence type="ECO:0000313" key="1">
    <source>
        <dbReference type="EMBL" id="QHU20835.1"/>
    </source>
</evidence>
<dbReference type="SUPFAM" id="SSF51219">
    <property type="entry name" value="TRAP-like"/>
    <property type="match status" value="1"/>
</dbReference>